<proteinExistence type="inferred from homology"/>
<evidence type="ECO:0000256" key="7">
    <source>
        <dbReference type="RuleBase" id="RU363032"/>
    </source>
</evidence>
<dbReference type="AlphaFoldDB" id="A0A956NAQ8"/>
<dbReference type="PANTHER" id="PTHR43744:SF12">
    <property type="entry name" value="ABC TRANSPORTER PERMEASE PROTEIN MG189-RELATED"/>
    <property type="match status" value="1"/>
</dbReference>
<protein>
    <submittedName>
        <fullName evidence="9">Carbohydrate ABC transporter permease</fullName>
    </submittedName>
</protein>
<dbReference type="GO" id="GO:0005886">
    <property type="term" value="C:plasma membrane"/>
    <property type="evidence" value="ECO:0007669"/>
    <property type="project" value="UniProtKB-SubCell"/>
</dbReference>
<comment type="subcellular location">
    <subcellularLocation>
        <location evidence="1 7">Cell membrane</location>
        <topology evidence="1 7">Multi-pass membrane protein</topology>
    </subcellularLocation>
</comment>
<dbReference type="Pfam" id="PF00528">
    <property type="entry name" value="BPD_transp_1"/>
    <property type="match status" value="1"/>
</dbReference>
<reference evidence="9" key="2">
    <citation type="journal article" date="2021" name="Microbiome">
        <title>Successional dynamics and alternative stable states in a saline activated sludge microbial community over 9 years.</title>
        <authorList>
            <person name="Wang Y."/>
            <person name="Ye J."/>
            <person name="Ju F."/>
            <person name="Liu L."/>
            <person name="Boyd J.A."/>
            <person name="Deng Y."/>
            <person name="Parks D.H."/>
            <person name="Jiang X."/>
            <person name="Yin X."/>
            <person name="Woodcroft B.J."/>
            <person name="Tyson G.W."/>
            <person name="Hugenholtz P."/>
            <person name="Polz M.F."/>
            <person name="Zhang T."/>
        </authorList>
    </citation>
    <scope>NUCLEOTIDE SEQUENCE</scope>
    <source>
        <strain evidence="9">HKST-UBA02</strain>
    </source>
</reference>
<keyword evidence="4 7" id="KW-0812">Transmembrane</keyword>
<comment type="caution">
    <text evidence="9">The sequence shown here is derived from an EMBL/GenBank/DDBJ whole genome shotgun (WGS) entry which is preliminary data.</text>
</comment>
<dbReference type="Proteomes" id="UP000739538">
    <property type="component" value="Unassembled WGS sequence"/>
</dbReference>
<feature type="transmembrane region" description="Helical" evidence="7">
    <location>
        <begin position="138"/>
        <end position="162"/>
    </location>
</feature>
<keyword evidence="5 7" id="KW-1133">Transmembrane helix</keyword>
<feature type="transmembrane region" description="Helical" evidence="7">
    <location>
        <begin position="73"/>
        <end position="98"/>
    </location>
</feature>
<dbReference type="SUPFAM" id="SSF161098">
    <property type="entry name" value="MetI-like"/>
    <property type="match status" value="1"/>
</dbReference>
<dbReference type="InterPro" id="IPR000515">
    <property type="entry name" value="MetI-like"/>
</dbReference>
<sequence>MKRVGALGVGTIVFHLLPLLGAILTLVPLVWMVGASLMAQGEANTVPPPLWPDAPTFENYRSLFSRLDMARHFFNSVVVTVSATVLSVLINGMAGYAFGKLRFPGRDKIFGSLVAALVVPAQIGMLPLFLLLRELGLVNTYAGVLIPYLSSVFGIFLIRQYVLSVPDDLLDAARIDGASEFRIFWTLVFPLIRPILVTLATFTFLGAWNDFMWPLIILTDTTKQTLPVALANLSGEHVQDTELMMAGAVLTVLPALIVFLFFQKTYVRGITQGGVKG</sequence>
<gene>
    <name evidence="9" type="ORF">KDA27_06995</name>
</gene>
<evidence type="ECO:0000256" key="5">
    <source>
        <dbReference type="ARBA" id="ARBA00022989"/>
    </source>
</evidence>
<dbReference type="InterPro" id="IPR035906">
    <property type="entry name" value="MetI-like_sf"/>
</dbReference>
<feature type="domain" description="ABC transmembrane type-1" evidence="8">
    <location>
        <begin position="73"/>
        <end position="262"/>
    </location>
</feature>
<reference evidence="9" key="1">
    <citation type="submission" date="2020-04" db="EMBL/GenBank/DDBJ databases">
        <authorList>
            <person name="Zhang T."/>
        </authorList>
    </citation>
    <scope>NUCLEOTIDE SEQUENCE</scope>
    <source>
        <strain evidence="9">HKST-UBA02</strain>
    </source>
</reference>
<dbReference type="CDD" id="cd06261">
    <property type="entry name" value="TM_PBP2"/>
    <property type="match status" value="1"/>
</dbReference>
<dbReference type="PROSITE" id="PS50928">
    <property type="entry name" value="ABC_TM1"/>
    <property type="match status" value="1"/>
</dbReference>
<comment type="similarity">
    <text evidence="7">Belongs to the binding-protein-dependent transport system permease family.</text>
</comment>
<accession>A0A956NAQ8</accession>
<evidence type="ECO:0000256" key="3">
    <source>
        <dbReference type="ARBA" id="ARBA00022475"/>
    </source>
</evidence>
<dbReference type="PANTHER" id="PTHR43744">
    <property type="entry name" value="ABC TRANSPORTER PERMEASE PROTEIN MG189-RELATED-RELATED"/>
    <property type="match status" value="1"/>
</dbReference>
<keyword evidence="2 7" id="KW-0813">Transport</keyword>
<feature type="transmembrane region" description="Helical" evidence="7">
    <location>
        <begin position="243"/>
        <end position="262"/>
    </location>
</feature>
<feature type="transmembrane region" description="Helical" evidence="7">
    <location>
        <begin position="183"/>
        <end position="208"/>
    </location>
</feature>
<evidence type="ECO:0000256" key="6">
    <source>
        <dbReference type="ARBA" id="ARBA00023136"/>
    </source>
</evidence>
<feature type="transmembrane region" description="Helical" evidence="7">
    <location>
        <begin position="12"/>
        <end position="33"/>
    </location>
</feature>
<evidence type="ECO:0000256" key="4">
    <source>
        <dbReference type="ARBA" id="ARBA00022692"/>
    </source>
</evidence>
<dbReference type="Gene3D" id="1.10.3720.10">
    <property type="entry name" value="MetI-like"/>
    <property type="match status" value="1"/>
</dbReference>
<evidence type="ECO:0000313" key="10">
    <source>
        <dbReference type="Proteomes" id="UP000739538"/>
    </source>
</evidence>
<keyword evidence="6 7" id="KW-0472">Membrane</keyword>
<organism evidence="9 10">
    <name type="scientific">Eiseniibacteriota bacterium</name>
    <dbReference type="NCBI Taxonomy" id="2212470"/>
    <lineage>
        <taxon>Bacteria</taxon>
        <taxon>Candidatus Eiseniibacteriota</taxon>
    </lineage>
</organism>
<keyword evidence="3" id="KW-1003">Cell membrane</keyword>
<evidence type="ECO:0000256" key="1">
    <source>
        <dbReference type="ARBA" id="ARBA00004651"/>
    </source>
</evidence>
<name>A0A956NAQ8_UNCEI</name>
<evidence type="ECO:0000259" key="8">
    <source>
        <dbReference type="PROSITE" id="PS50928"/>
    </source>
</evidence>
<dbReference type="GO" id="GO:0055085">
    <property type="term" value="P:transmembrane transport"/>
    <property type="evidence" value="ECO:0007669"/>
    <property type="project" value="InterPro"/>
</dbReference>
<evidence type="ECO:0000313" key="9">
    <source>
        <dbReference type="EMBL" id="MCA9755531.1"/>
    </source>
</evidence>
<evidence type="ECO:0000256" key="2">
    <source>
        <dbReference type="ARBA" id="ARBA00022448"/>
    </source>
</evidence>
<feature type="transmembrane region" description="Helical" evidence="7">
    <location>
        <begin position="110"/>
        <end position="132"/>
    </location>
</feature>
<dbReference type="EMBL" id="JAGQHS010000025">
    <property type="protein sequence ID" value="MCA9755531.1"/>
    <property type="molecule type" value="Genomic_DNA"/>
</dbReference>